<organism evidence="4 5">
    <name type="scientific">Quillaja saponaria</name>
    <name type="common">Soap bark tree</name>
    <dbReference type="NCBI Taxonomy" id="32244"/>
    <lineage>
        <taxon>Eukaryota</taxon>
        <taxon>Viridiplantae</taxon>
        <taxon>Streptophyta</taxon>
        <taxon>Embryophyta</taxon>
        <taxon>Tracheophyta</taxon>
        <taxon>Spermatophyta</taxon>
        <taxon>Magnoliopsida</taxon>
        <taxon>eudicotyledons</taxon>
        <taxon>Gunneridae</taxon>
        <taxon>Pentapetalae</taxon>
        <taxon>rosids</taxon>
        <taxon>fabids</taxon>
        <taxon>Fabales</taxon>
        <taxon>Quillajaceae</taxon>
        <taxon>Quillaja</taxon>
    </lineage>
</organism>
<dbReference type="Pfam" id="PF23571">
    <property type="entry name" value="GH3_M"/>
    <property type="match status" value="1"/>
</dbReference>
<dbReference type="GO" id="GO:0010279">
    <property type="term" value="F:indole-3-acetic acid amido synthetase activity"/>
    <property type="evidence" value="ECO:0007669"/>
    <property type="project" value="TreeGrafter"/>
</dbReference>
<evidence type="ECO:0000256" key="2">
    <source>
        <dbReference type="ARBA" id="ARBA00022598"/>
    </source>
</evidence>
<sequence length="126" mass="14263">MPVVDYDYMKPYIDRIANGDTSSILCFKPFQNSVLVNRKDHGDTNSSSEQIASLNEKQELTDLVDVELGREYEVFVTNYTGLYRFRVGDVLRVAGFNKTPQFNFVGRKNVVLSIGTDKTDAAELQN</sequence>
<dbReference type="AlphaFoldDB" id="A0AAD7LLP9"/>
<dbReference type="Pfam" id="PF03321">
    <property type="entry name" value="GH3"/>
    <property type="match status" value="1"/>
</dbReference>
<dbReference type="PANTHER" id="PTHR31901">
    <property type="entry name" value="GH3 DOMAIN-CONTAINING PROTEIN"/>
    <property type="match status" value="1"/>
</dbReference>
<protein>
    <submittedName>
        <fullName evidence="4">Indole-3-acetic acid-amido synthetase GH3.3</fullName>
    </submittedName>
</protein>
<accession>A0AAD7LLP9</accession>
<dbReference type="Proteomes" id="UP001163823">
    <property type="component" value="Chromosome 8"/>
</dbReference>
<proteinExistence type="inferred from homology"/>
<keyword evidence="5" id="KW-1185">Reference proteome</keyword>
<dbReference type="KEGG" id="qsa:O6P43_020166"/>
<comment type="caution">
    <text evidence="4">The sequence shown here is derived from an EMBL/GenBank/DDBJ whole genome shotgun (WGS) entry which is preliminary data.</text>
</comment>
<evidence type="ECO:0000259" key="3">
    <source>
        <dbReference type="Pfam" id="PF23571"/>
    </source>
</evidence>
<keyword evidence="2" id="KW-0436">Ligase</keyword>
<evidence type="ECO:0000256" key="1">
    <source>
        <dbReference type="ARBA" id="ARBA00008068"/>
    </source>
</evidence>
<feature type="domain" description="GH3 middle" evidence="3">
    <location>
        <begin position="52"/>
        <end position="107"/>
    </location>
</feature>
<dbReference type="GO" id="GO:0005737">
    <property type="term" value="C:cytoplasm"/>
    <property type="evidence" value="ECO:0007669"/>
    <property type="project" value="TreeGrafter"/>
</dbReference>
<dbReference type="PANTHER" id="PTHR31901:SF9">
    <property type="entry name" value="GH3 DOMAIN-CONTAINING PROTEIN"/>
    <property type="match status" value="1"/>
</dbReference>
<gene>
    <name evidence="4" type="ORF">O6P43_020166</name>
</gene>
<name>A0AAD7LLP9_QUISA</name>
<reference evidence="4" key="1">
    <citation type="journal article" date="2023" name="Science">
        <title>Elucidation of the pathway for biosynthesis of saponin adjuvants from the soapbark tree.</title>
        <authorList>
            <person name="Reed J."/>
            <person name="Orme A."/>
            <person name="El-Demerdash A."/>
            <person name="Owen C."/>
            <person name="Martin L.B.B."/>
            <person name="Misra R.C."/>
            <person name="Kikuchi S."/>
            <person name="Rejzek M."/>
            <person name="Martin A.C."/>
            <person name="Harkess A."/>
            <person name="Leebens-Mack J."/>
            <person name="Louveau T."/>
            <person name="Stephenson M.J."/>
            <person name="Osbourn A."/>
        </authorList>
    </citation>
    <scope>NUCLEOTIDE SEQUENCE</scope>
    <source>
        <strain evidence="4">S10</strain>
    </source>
</reference>
<dbReference type="InterPro" id="IPR004993">
    <property type="entry name" value="GH3"/>
</dbReference>
<dbReference type="InterPro" id="IPR055377">
    <property type="entry name" value="GH3_M"/>
</dbReference>
<dbReference type="EMBL" id="JARAOO010000008">
    <property type="protein sequence ID" value="KAJ7959611.1"/>
    <property type="molecule type" value="Genomic_DNA"/>
</dbReference>
<evidence type="ECO:0000313" key="4">
    <source>
        <dbReference type="EMBL" id="KAJ7959611.1"/>
    </source>
</evidence>
<evidence type="ECO:0000313" key="5">
    <source>
        <dbReference type="Proteomes" id="UP001163823"/>
    </source>
</evidence>
<comment type="similarity">
    <text evidence="1">Belongs to the IAA-amido conjugating enzyme family.</text>
</comment>